<dbReference type="RefSeq" id="XP_026726513.1">
    <property type="nucleotide sequence ID" value="XM_026870712.1"/>
</dbReference>
<feature type="chain" id="PRO_5028805096" evidence="2">
    <location>
        <begin position="21"/>
        <end position="926"/>
    </location>
</feature>
<organism evidence="3 4">
    <name type="scientific">Trichoplusia ni</name>
    <name type="common">Cabbage looper</name>
    <dbReference type="NCBI Taxonomy" id="7111"/>
    <lineage>
        <taxon>Eukaryota</taxon>
        <taxon>Metazoa</taxon>
        <taxon>Ecdysozoa</taxon>
        <taxon>Arthropoda</taxon>
        <taxon>Hexapoda</taxon>
        <taxon>Insecta</taxon>
        <taxon>Pterygota</taxon>
        <taxon>Neoptera</taxon>
        <taxon>Endopterygota</taxon>
        <taxon>Lepidoptera</taxon>
        <taxon>Glossata</taxon>
        <taxon>Ditrysia</taxon>
        <taxon>Noctuoidea</taxon>
        <taxon>Noctuidae</taxon>
        <taxon>Plusiinae</taxon>
        <taxon>Trichoplusia</taxon>
    </lineage>
</organism>
<feature type="region of interest" description="Disordered" evidence="1">
    <location>
        <begin position="727"/>
        <end position="746"/>
    </location>
</feature>
<feature type="compositionally biased region" description="Basic and acidic residues" evidence="1">
    <location>
        <begin position="146"/>
        <end position="157"/>
    </location>
</feature>
<evidence type="ECO:0000256" key="1">
    <source>
        <dbReference type="SAM" id="MobiDB-lite"/>
    </source>
</evidence>
<keyword evidence="2" id="KW-0732">Signal</keyword>
<dbReference type="AlphaFoldDB" id="A0A7E5VDY3"/>
<dbReference type="KEGG" id="tnl:113492958"/>
<reference evidence="4" key="1">
    <citation type="submission" date="2025-08" db="UniProtKB">
        <authorList>
            <consortium name="RefSeq"/>
        </authorList>
    </citation>
    <scope>IDENTIFICATION</scope>
</reference>
<sequence length="926" mass="104770">MFFQAFLCVLVAALISLCSSALNQETRYECGAHGKFEYCIDGIPGCVIGCHCHPGYYFDTDTKICEPNFKLTQDFRRRYMAEPTRVYAPEPPEYIPPVTKPAPTPTTTDNIDEKVDEIAKADDLGDWLYNQFFKTIENQVINNTETKPKEKEMDKPPTRRSGGDSGPVINKSKRKARKSMKSGKKKKRTKVHGLRRKLLRITEDDSLFDSESDSGSSDSDSDSNSDSDSGSSDDSSSKGSDSSSGDGKKSKSSPNDDKDHGHKKVIIFNKRPKPPLPSFIFLPSMDTPFYPPIGLPPPPAYPMYPMVPVPPMAPMFPPFPGTPGCDEGESNSTTGSSDTTTTPQTDTTTTTTTTEANADEPAPVVPPPPDDKQNSDTPTLLKRRSRLEKQLGRKLRVEEFARTKDSGKPLKMHSKANQRSKLMQKLRDKMIAKRLNSAPASTAPEHMEADIPLADQVPISQEAFIPPNAMPAPIVADNNPMIPKLEDVDFKYLSELIHRVNQSDARTKLAALPFDLNDDLKELQKIKSQQSRRNLNPYNVEPAYTEANTGYNQHRHLHKQGSPDDAYYTNLGRQIASMIRSADSRIDQQLNAEIDQTVRPLPFHPVINENNFAPRSYWERSVRSPLTGMENYNNYLDKSRTLRQSNENSLFNLENEVESFASTTNPLSLQDLENILNTMEKAHAHIKYTNPLKFTKHSNYSLNVSLLPKLVRPENKYRRVFQTPDHDEYVQPSNAPLSHAPAPRMPQPRAIQPEVIPQKKSMERNASNVTVFLPQRTNIVVPLNDFWMYNSHNHNLRPMPLNQQSKPVLQENTLYNSNPTRNPGTAEAASSDNMARKPHVEYLQFLRSMPVVKNTTPKRPHPKLLSSPPVVNYKNLNYFSGNKHHYMFESASYPLQVPLKRQINKQFAKRNPSYFHHELHHFDYFD</sequence>
<keyword evidence="3" id="KW-1185">Reference proteome</keyword>
<protein>
    <submittedName>
        <fullName evidence="4">Uncharacterized protein LOC113492958</fullName>
    </submittedName>
</protein>
<feature type="compositionally biased region" description="Low complexity" evidence="1">
    <location>
        <begin position="330"/>
        <end position="362"/>
    </location>
</feature>
<feature type="compositionally biased region" description="Basic residues" evidence="1">
    <location>
        <begin position="171"/>
        <end position="199"/>
    </location>
</feature>
<evidence type="ECO:0000256" key="2">
    <source>
        <dbReference type="SAM" id="SignalP"/>
    </source>
</evidence>
<feature type="signal peptide" evidence="2">
    <location>
        <begin position="1"/>
        <end position="20"/>
    </location>
</feature>
<proteinExistence type="predicted"/>
<name>A0A7E5VDY3_TRINI</name>
<gene>
    <name evidence="4" type="primary">LOC113492958</name>
</gene>
<dbReference type="GeneID" id="113492958"/>
<dbReference type="Proteomes" id="UP000322000">
    <property type="component" value="Chromosome 1"/>
</dbReference>
<accession>A0A7E5VDY3</accession>
<feature type="compositionally biased region" description="Pro residues" evidence="1">
    <location>
        <begin position="90"/>
        <end position="104"/>
    </location>
</feature>
<dbReference type="OrthoDB" id="7491005at2759"/>
<feature type="region of interest" description="Disordered" evidence="1">
    <location>
        <begin position="90"/>
        <end position="110"/>
    </location>
</feature>
<evidence type="ECO:0000313" key="4">
    <source>
        <dbReference type="RefSeq" id="XP_026726513.1"/>
    </source>
</evidence>
<feature type="compositionally biased region" description="Low complexity" evidence="1">
    <location>
        <begin position="226"/>
        <end position="245"/>
    </location>
</feature>
<feature type="compositionally biased region" description="Basic residues" evidence="1">
    <location>
        <begin position="261"/>
        <end position="273"/>
    </location>
</feature>
<feature type="compositionally biased region" description="Basic and acidic residues" evidence="1">
    <location>
        <begin position="246"/>
        <end position="260"/>
    </location>
</feature>
<dbReference type="InParanoid" id="A0A7E5VDY3"/>
<evidence type="ECO:0000313" key="3">
    <source>
        <dbReference type="Proteomes" id="UP000322000"/>
    </source>
</evidence>
<feature type="region of interest" description="Disordered" evidence="1">
    <location>
        <begin position="141"/>
        <end position="276"/>
    </location>
</feature>
<feature type="region of interest" description="Disordered" evidence="1">
    <location>
        <begin position="318"/>
        <end position="389"/>
    </location>
</feature>